<evidence type="ECO:0000256" key="2">
    <source>
        <dbReference type="SAM" id="Phobius"/>
    </source>
</evidence>
<evidence type="ECO:0000256" key="1">
    <source>
        <dbReference type="ARBA" id="ARBA00022729"/>
    </source>
</evidence>
<dbReference type="InterPro" id="IPR006584">
    <property type="entry name" value="Cellulose-bd_IV"/>
</dbReference>
<reference evidence="5 6" key="1">
    <citation type="submission" date="2018-04" db="EMBL/GenBank/DDBJ databases">
        <title>Micromonosporas from Atacama Desert.</title>
        <authorList>
            <person name="Carro L."/>
            <person name="Klenk H.-P."/>
            <person name="Goodfellow M."/>
        </authorList>
    </citation>
    <scope>NUCLEOTIDE SEQUENCE [LARGE SCALE GENOMIC DNA]</scope>
    <source>
        <strain evidence="5 6">LB19</strain>
    </source>
</reference>
<dbReference type="Proteomes" id="UP000278981">
    <property type="component" value="Unassembled WGS sequence"/>
</dbReference>
<dbReference type="InterPro" id="IPR006311">
    <property type="entry name" value="TAT_signal"/>
</dbReference>
<dbReference type="Pfam" id="PF16483">
    <property type="entry name" value="Glyco_hydro_64"/>
    <property type="match status" value="1"/>
</dbReference>
<dbReference type="OrthoDB" id="5513218at2"/>
<keyword evidence="2" id="KW-1133">Transmembrane helix</keyword>
<dbReference type="Pfam" id="PF03422">
    <property type="entry name" value="CBM_6"/>
    <property type="match status" value="1"/>
</dbReference>
<dbReference type="Gene3D" id="2.60.120.260">
    <property type="entry name" value="Galactose-binding domain-like"/>
    <property type="match status" value="1"/>
</dbReference>
<organism evidence="5 6">
    <name type="scientific">Micromonospora ureilytica</name>
    <dbReference type="NCBI Taxonomy" id="709868"/>
    <lineage>
        <taxon>Bacteria</taxon>
        <taxon>Bacillati</taxon>
        <taxon>Actinomycetota</taxon>
        <taxon>Actinomycetes</taxon>
        <taxon>Micromonosporales</taxon>
        <taxon>Micromonosporaceae</taxon>
        <taxon>Micromonospora</taxon>
    </lineage>
</organism>
<dbReference type="InterPro" id="IPR005084">
    <property type="entry name" value="CBM6"/>
</dbReference>
<dbReference type="PROSITE" id="PS52006">
    <property type="entry name" value="GH64"/>
    <property type="match status" value="1"/>
</dbReference>
<dbReference type="SMART" id="SM00606">
    <property type="entry name" value="CBD_IV"/>
    <property type="match status" value="1"/>
</dbReference>
<name>A0A3N9Y010_9ACTN</name>
<keyword evidence="2" id="KW-0812">Transmembrane</keyword>
<feature type="transmembrane region" description="Helical" evidence="2">
    <location>
        <begin position="12"/>
        <end position="34"/>
    </location>
</feature>
<keyword evidence="2" id="KW-0472">Membrane</keyword>
<dbReference type="GO" id="GO:0030246">
    <property type="term" value="F:carbohydrate binding"/>
    <property type="evidence" value="ECO:0007669"/>
    <property type="project" value="InterPro"/>
</dbReference>
<feature type="domain" description="GH64" evidence="4">
    <location>
        <begin position="39"/>
        <end position="389"/>
    </location>
</feature>
<dbReference type="InterPro" id="IPR042517">
    <property type="entry name" value="Glyco_hydro_64_N_2"/>
</dbReference>
<dbReference type="CDD" id="cd04084">
    <property type="entry name" value="CBM6_xylanase-like"/>
    <property type="match status" value="1"/>
</dbReference>
<evidence type="ECO:0000259" key="4">
    <source>
        <dbReference type="PROSITE" id="PS52006"/>
    </source>
</evidence>
<dbReference type="InterPro" id="IPR032477">
    <property type="entry name" value="Glyco_hydro_64"/>
</dbReference>
<dbReference type="PROSITE" id="PS51175">
    <property type="entry name" value="CBM6"/>
    <property type="match status" value="1"/>
</dbReference>
<dbReference type="Gene3D" id="2.60.110.10">
    <property type="entry name" value="Thaumatin"/>
    <property type="match status" value="1"/>
</dbReference>
<dbReference type="Gene3D" id="3.30.920.50">
    <property type="entry name" value="Beta-1,3-glucanase, C-terminal domain"/>
    <property type="match status" value="1"/>
</dbReference>
<keyword evidence="1" id="KW-0732">Signal</keyword>
<dbReference type="InterPro" id="IPR008979">
    <property type="entry name" value="Galactose-bd-like_sf"/>
</dbReference>
<proteinExistence type="predicted"/>
<sequence length="553" mass="59330">MEVGPLLTRRKMLGMGFAGAAVVGVPLVATPLLARARAEGGLPLTVVNSTGRYPNSSIHMYITGYHPVTREMGYVRSPGKFTPASFADNGADGLDIAIPLAGEGSTPFVLPMLDGGRIYFSIDGRLRFKVVDGGGRPMLQEPTGAVESDPNFGVLWDFWEFTYNPNGMHCNTTMVDMFSIPISTRLVGAGEHTAGKLTDGGRDAIFAEVARQPGYERLIIGDGLRVIAPGHGIVAGRFSPTYFDGYIAEMWNRYRSADLRVSNEFGAFTGRVRDDGKMHFDGGIGAFDRPSTMDVFMCNGTFSRPNDAGGKVAAALAAGFNRSVLDRPYQPVDDRAAFYQHPVTNHYSRILHNHSANGRVYGFPYDDIVGDASYIQDSAPREVTITLTPFAGGEASYPIAQPSPVAQATVAAGAVVGQVRLADQEIPAAGFDSEHGVRRESCSEGGENICAIANGDWVAYQAVDFGDQPMTQFVVRVASGAGLGLSGLVQVRLDSETSPPIGTIAVASTGGWQQWLTIPGNMAPVTGRHDVFLTFASGQPQEYLNVRWLRFAR</sequence>
<comment type="caution">
    <text evidence="5">The sequence shown here is derived from an EMBL/GenBank/DDBJ whole genome shotgun (WGS) entry which is preliminary data.</text>
</comment>
<evidence type="ECO:0000313" key="5">
    <source>
        <dbReference type="EMBL" id="RQX18294.1"/>
    </source>
</evidence>
<evidence type="ECO:0000259" key="3">
    <source>
        <dbReference type="PROSITE" id="PS51175"/>
    </source>
</evidence>
<dbReference type="InterPro" id="IPR037398">
    <property type="entry name" value="Glyco_hydro_64_fam"/>
</dbReference>
<dbReference type="AlphaFoldDB" id="A0A3N9Y010"/>
<evidence type="ECO:0000313" key="6">
    <source>
        <dbReference type="Proteomes" id="UP000278981"/>
    </source>
</evidence>
<dbReference type="PANTHER" id="PTHR38165:SF1">
    <property type="entry name" value="GLUCANASE B"/>
    <property type="match status" value="1"/>
</dbReference>
<protein>
    <submittedName>
        <fullName evidence="5">Carbohydrate-binding protein</fullName>
    </submittedName>
</protein>
<dbReference type="PANTHER" id="PTHR38165">
    <property type="match status" value="1"/>
</dbReference>
<dbReference type="EMBL" id="QDGB01000197">
    <property type="protein sequence ID" value="RQX18294.1"/>
    <property type="molecule type" value="Genomic_DNA"/>
</dbReference>
<feature type="domain" description="CBM6" evidence="3">
    <location>
        <begin position="424"/>
        <end position="552"/>
    </location>
</feature>
<gene>
    <name evidence="5" type="ORF">DDE19_08385</name>
</gene>
<dbReference type="InterPro" id="IPR037176">
    <property type="entry name" value="Osmotin/thaumatin-like_sf"/>
</dbReference>
<dbReference type="SUPFAM" id="SSF49785">
    <property type="entry name" value="Galactose-binding domain-like"/>
    <property type="match status" value="1"/>
</dbReference>
<dbReference type="PROSITE" id="PS51318">
    <property type="entry name" value="TAT"/>
    <property type="match status" value="1"/>
</dbReference>
<accession>A0A3N9Y010</accession>